<accession>A0ABS5R0N2</accession>
<sequence>MRLEYLLVSGKSTFLKKDVFDLLKSRKSPFIYEDDKLKLKNDSQSCEYSVSVLWNGKCRVIRINAPEINDENARQQKQFDITIQDLLKRKFTVVRLEDPISYFYEKKCREILYKYETNLRKLVFLLLGIEENNQLKNAIGKKQQGKINKYIENLSLGNLQKLLFYKRWYYVPENDEYSQLPHSTVSDMSDWILKLDELPKLYSTWELNAVEDRYQLMDSIDIHRIDDIRTKIAHHKAMDINDYTFSRDVITKANLKLIKIHSQIITNQFKYDSTAFARIVDDQMKGLRSLLKDFSNTINGTSQITSSLAKLTVSQRELFKKSAQFSKMATSFKVKFEGENIFSNYQKHLENLNQLPKISNIQSELHDSYTIVLDNIISNNGAPEERSRNYMELLEMNYDAAVLKLRELHGRVPDHLYSKKTYEKFIEGSISSLHKNKKISRLNEGLMIYHVLENQFVNIGKKAEILKQKLPFSVHESNNLIYVDEWEKAILKVLIQKEKIDTEPNLQFMKTITSKIKRWYVQGKNPMDKNGWNYKCYEYAYVDSNLAQNLIKAMTDCIADS</sequence>
<dbReference type="EMBL" id="JAAMFK010000006">
    <property type="protein sequence ID" value="MBS9339004.1"/>
    <property type="molecule type" value="Genomic_DNA"/>
</dbReference>
<protein>
    <recommendedName>
        <fullName evidence="3">Swt1-like HEPN domain-containing protein</fullName>
    </recommendedName>
</protein>
<name>A0ABS5R0N2_9LACO</name>
<proteinExistence type="predicted"/>
<evidence type="ECO:0000313" key="1">
    <source>
        <dbReference type="EMBL" id="MBS9339004.1"/>
    </source>
</evidence>
<evidence type="ECO:0000313" key="2">
    <source>
        <dbReference type="Proteomes" id="UP001519504"/>
    </source>
</evidence>
<gene>
    <name evidence="1" type="ORF">G6R29_05140</name>
</gene>
<reference evidence="1 2" key="1">
    <citation type="submission" date="2020-02" db="EMBL/GenBank/DDBJ databases">
        <title>Fructobacillus sp. isolated from paper mulberry of Taiwan.</title>
        <authorList>
            <person name="Lin S.-T."/>
        </authorList>
    </citation>
    <scope>NUCLEOTIDE SEQUENCE [LARGE SCALE GENOMIC DNA]</scope>
    <source>
        <strain evidence="1 2">M2-14</strain>
    </source>
</reference>
<evidence type="ECO:0008006" key="3">
    <source>
        <dbReference type="Google" id="ProtNLM"/>
    </source>
</evidence>
<organism evidence="1 2">
    <name type="scientific">Fructobacillus broussonetiae</name>
    <dbReference type="NCBI Taxonomy" id="2713173"/>
    <lineage>
        <taxon>Bacteria</taxon>
        <taxon>Bacillati</taxon>
        <taxon>Bacillota</taxon>
        <taxon>Bacilli</taxon>
        <taxon>Lactobacillales</taxon>
        <taxon>Lactobacillaceae</taxon>
        <taxon>Fructobacillus</taxon>
    </lineage>
</organism>
<comment type="caution">
    <text evidence="1">The sequence shown here is derived from an EMBL/GenBank/DDBJ whole genome shotgun (WGS) entry which is preliminary data.</text>
</comment>
<keyword evidence="2" id="KW-1185">Reference proteome</keyword>
<dbReference type="Proteomes" id="UP001519504">
    <property type="component" value="Unassembled WGS sequence"/>
</dbReference>
<dbReference type="RefSeq" id="WP_213809289.1">
    <property type="nucleotide sequence ID" value="NZ_JAAMFK010000006.1"/>
</dbReference>